<comment type="caution">
    <text evidence="2">The sequence shown here is derived from an EMBL/GenBank/DDBJ whole genome shotgun (WGS) entry which is preliminary data.</text>
</comment>
<sequence length="170" mass="19440">MLVSIILVWKDQLVCLTMSMGLYANAHRRMGKLCENVTIMETEGIFVPDFGGQSYLEYPTLSNVRQAFNIEVWFLTRALHGTLLYNGQQASGKGDFIAITISDGHIDFRYDLGAPSNQCRKYPKDLCSLPPLSRKWYANIRDKQKLHNNSDKKTKAFCFPNNNRKVSQNQ</sequence>
<dbReference type="CDD" id="cd00110">
    <property type="entry name" value="LamG"/>
    <property type="match status" value="1"/>
</dbReference>
<feature type="domain" description="Laminin G" evidence="1">
    <location>
        <begin position="74"/>
        <end position="117"/>
    </location>
</feature>
<dbReference type="InterPro" id="IPR050372">
    <property type="entry name" value="Neurexin-related_CASP"/>
</dbReference>
<dbReference type="PANTHER" id="PTHR15036">
    <property type="entry name" value="PIKACHURIN-LIKE PROTEIN"/>
    <property type="match status" value="1"/>
</dbReference>
<dbReference type="Gene3D" id="2.60.120.200">
    <property type="match status" value="1"/>
</dbReference>
<evidence type="ECO:0000313" key="3">
    <source>
        <dbReference type="Proteomes" id="UP001054945"/>
    </source>
</evidence>
<dbReference type="InterPro" id="IPR013320">
    <property type="entry name" value="ConA-like_dom_sf"/>
</dbReference>
<dbReference type="GO" id="GO:0016020">
    <property type="term" value="C:membrane"/>
    <property type="evidence" value="ECO:0007669"/>
    <property type="project" value="UniProtKB-SubCell"/>
</dbReference>
<organism evidence="2 3">
    <name type="scientific">Caerostris extrusa</name>
    <name type="common">Bark spider</name>
    <name type="synonym">Caerostris bankana</name>
    <dbReference type="NCBI Taxonomy" id="172846"/>
    <lineage>
        <taxon>Eukaryota</taxon>
        <taxon>Metazoa</taxon>
        <taxon>Ecdysozoa</taxon>
        <taxon>Arthropoda</taxon>
        <taxon>Chelicerata</taxon>
        <taxon>Arachnida</taxon>
        <taxon>Araneae</taxon>
        <taxon>Araneomorphae</taxon>
        <taxon>Entelegynae</taxon>
        <taxon>Araneoidea</taxon>
        <taxon>Araneidae</taxon>
        <taxon>Caerostris</taxon>
    </lineage>
</organism>
<dbReference type="SUPFAM" id="SSF49899">
    <property type="entry name" value="Concanavalin A-like lectins/glucanases"/>
    <property type="match status" value="1"/>
</dbReference>
<dbReference type="InterPro" id="IPR001791">
    <property type="entry name" value="Laminin_G"/>
</dbReference>
<dbReference type="Proteomes" id="UP001054945">
    <property type="component" value="Unassembled WGS sequence"/>
</dbReference>
<dbReference type="Pfam" id="PF00054">
    <property type="entry name" value="Laminin_G_1"/>
    <property type="match status" value="1"/>
</dbReference>
<dbReference type="PANTHER" id="PTHR15036:SF85">
    <property type="entry name" value="SP2353, ISOFORM A"/>
    <property type="match status" value="1"/>
</dbReference>
<evidence type="ECO:0000313" key="2">
    <source>
        <dbReference type="EMBL" id="GIX88444.1"/>
    </source>
</evidence>
<dbReference type="AlphaFoldDB" id="A0AAV4NVJ1"/>
<evidence type="ECO:0000259" key="1">
    <source>
        <dbReference type="Pfam" id="PF00054"/>
    </source>
</evidence>
<protein>
    <recommendedName>
        <fullName evidence="1">Laminin G domain-containing protein</fullName>
    </recommendedName>
</protein>
<accession>A0AAV4NVJ1</accession>
<name>A0AAV4NVJ1_CAEEX</name>
<gene>
    <name evidence="2" type="ORF">CEXT_515231</name>
</gene>
<reference evidence="2 3" key="1">
    <citation type="submission" date="2021-06" db="EMBL/GenBank/DDBJ databases">
        <title>Caerostris extrusa draft genome.</title>
        <authorList>
            <person name="Kono N."/>
            <person name="Arakawa K."/>
        </authorList>
    </citation>
    <scope>NUCLEOTIDE SEQUENCE [LARGE SCALE GENOMIC DNA]</scope>
</reference>
<dbReference type="EMBL" id="BPLR01021323">
    <property type="protein sequence ID" value="GIX88444.1"/>
    <property type="molecule type" value="Genomic_DNA"/>
</dbReference>
<keyword evidence="3" id="KW-1185">Reference proteome</keyword>
<proteinExistence type="predicted"/>